<comment type="caution">
    <text evidence="1">The sequence shown here is derived from an EMBL/GenBank/DDBJ whole genome shotgun (WGS) entry which is preliminary data.</text>
</comment>
<sequence length="166" mass="18718">MVDPVQGATMDRILQAIVAVGRKLERMDNATASLTTETKSMRLEIAGFQSRIPQWVVVEKALLSHDRGLGGVYRDDLSSSRTANLILKVTRAAWRRAHCLFGVHPLLHAQATLWNNNGLRIGREVLNWQQWSRAGILNLAQVLEDGAPKSFAKLQEEFNLHPQQEW</sequence>
<dbReference type="EMBL" id="JANPWB010000009">
    <property type="protein sequence ID" value="KAJ1151680.1"/>
    <property type="molecule type" value="Genomic_DNA"/>
</dbReference>
<reference evidence="1" key="1">
    <citation type="journal article" date="2022" name="bioRxiv">
        <title>Sequencing and chromosome-scale assembly of the giantPleurodeles waltlgenome.</title>
        <authorList>
            <person name="Brown T."/>
            <person name="Elewa A."/>
            <person name="Iarovenko S."/>
            <person name="Subramanian E."/>
            <person name="Araus A.J."/>
            <person name="Petzold A."/>
            <person name="Susuki M."/>
            <person name="Suzuki K.-i.T."/>
            <person name="Hayashi T."/>
            <person name="Toyoda A."/>
            <person name="Oliveira C."/>
            <person name="Osipova E."/>
            <person name="Leigh N.D."/>
            <person name="Simon A."/>
            <person name="Yun M.H."/>
        </authorList>
    </citation>
    <scope>NUCLEOTIDE SEQUENCE</scope>
    <source>
        <strain evidence="1">20211129_DDA</strain>
        <tissue evidence="1">Liver</tissue>
    </source>
</reference>
<name>A0AAV7RIB5_PLEWA</name>
<accession>A0AAV7RIB5</accession>
<gene>
    <name evidence="1" type="ORF">NDU88_004460</name>
</gene>
<protein>
    <submittedName>
        <fullName evidence="1">Uncharacterized protein</fullName>
    </submittedName>
</protein>
<proteinExistence type="predicted"/>
<dbReference type="AlphaFoldDB" id="A0AAV7RIB5"/>
<keyword evidence="2" id="KW-1185">Reference proteome</keyword>
<dbReference type="Proteomes" id="UP001066276">
    <property type="component" value="Chromosome 5"/>
</dbReference>
<evidence type="ECO:0000313" key="1">
    <source>
        <dbReference type="EMBL" id="KAJ1151680.1"/>
    </source>
</evidence>
<evidence type="ECO:0000313" key="2">
    <source>
        <dbReference type="Proteomes" id="UP001066276"/>
    </source>
</evidence>
<organism evidence="1 2">
    <name type="scientific">Pleurodeles waltl</name>
    <name type="common">Iberian ribbed newt</name>
    <dbReference type="NCBI Taxonomy" id="8319"/>
    <lineage>
        <taxon>Eukaryota</taxon>
        <taxon>Metazoa</taxon>
        <taxon>Chordata</taxon>
        <taxon>Craniata</taxon>
        <taxon>Vertebrata</taxon>
        <taxon>Euteleostomi</taxon>
        <taxon>Amphibia</taxon>
        <taxon>Batrachia</taxon>
        <taxon>Caudata</taxon>
        <taxon>Salamandroidea</taxon>
        <taxon>Salamandridae</taxon>
        <taxon>Pleurodelinae</taxon>
        <taxon>Pleurodeles</taxon>
    </lineage>
</organism>